<feature type="non-terminal residue" evidence="1">
    <location>
        <position position="1"/>
    </location>
</feature>
<evidence type="ECO:0000313" key="2">
    <source>
        <dbReference type="Proteomes" id="UP001314170"/>
    </source>
</evidence>
<protein>
    <submittedName>
        <fullName evidence="1">Uncharacterized protein</fullName>
    </submittedName>
</protein>
<sequence length="80" mass="9291">MKESDSRVTAMTLKRERKSLRLTLKKEESIVKATINLIKVWIIYAYDQLSHGMTFIKSQRSGLIHTSMTTDFPILRDYGV</sequence>
<reference evidence="1 2" key="1">
    <citation type="submission" date="2024-01" db="EMBL/GenBank/DDBJ databases">
        <authorList>
            <person name="Waweru B."/>
        </authorList>
    </citation>
    <scope>NUCLEOTIDE SEQUENCE [LARGE SCALE GENOMIC DNA]</scope>
</reference>
<comment type="caution">
    <text evidence="1">The sequence shown here is derived from an EMBL/GenBank/DDBJ whole genome shotgun (WGS) entry which is preliminary data.</text>
</comment>
<dbReference type="EMBL" id="CAWUPB010000903">
    <property type="protein sequence ID" value="CAK7328830.1"/>
    <property type="molecule type" value="Genomic_DNA"/>
</dbReference>
<feature type="non-terminal residue" evidence="1">
    <location>
        <position position="80"/>
    </location>
</feature>
<gene>
    <name evidence="1" type="ORF">DCAF_LOCUS6573</name>
</gene>
<keyword evidence="2" id="KW-1185">Reference proteome</keyword>
<dbReference type="Proteomes" id="UP001314170">
    <property type="component" value="Unassembled WGS sequence"/>
</dbReference>
<proteinExistence type="predicted"/>
<accession>A0AAV1R733</accession>
<organism evidence="1 2">
    <name type="scientific">Dovyalis caffra</name>
    <dbReference type="NCBI Taxonomy" id="77055"/>
    <lineage>
        <taxon>Eukaryota</taxon>
        <taxon>Viridiplantae</taxon>
        <taxon>Streptophyta</taxon>
        <taxon>Embryophyta</taxon>
        <taxon>Tracheophyta</taxon>
        <taxon>Spermatophyta</taxon>
        <taxon>Magnoliopsida</taxon>
        <taxon>eudicotyledons</taxon>
        <taxon>Gunneridae</taxon>
        <taxon>Pentapetalae</taxon>
        <taxon>rosids</taxon>
        <taxon>fabids</taxon>
        <taxon>Malpighiales</taxon>
        <taxon>Salicaceae</taxon>
        <taxon>Flacourtieae</taxon>
        <taxon>Dovyalis</taxon>
    </lineage>
</organism>
<name>A0AAV1R733_9ROSI</name>
<dbReference type="AlphaFoldDB" id="A0AAV1R733"/>
<evidence type="ECO:0000313" key="1">
    <source>
        <dbReference type="EMBL" id="CAK7328830.1"/>
    </source>
</evidence>